<feature type="signal peptide" evidence="12">
    <location>
        <begin position="1"/>
        <end position="25"/>
    </location>
</feature>
<dbReference type="InterPro" id="IPR036909">
    <property type="entry name" value="Cyt_c-like_dom_sf"/>
</dbReference>
<feature type="binding site" description="covalent" evidence="12">
    <location>
        <position position="42"/>
    </location>
    <ligand>
        <name>heme c</name>
        <dbReference type="ChEBI" id="CHEBI:61717"/>
    </ligand>
</feature>
<reference evidence="14" key="2">
    <citation type="journal article" date="2022" name="Microbiol. Resour. Announc.">
        <title>Metagenome Sequencing to Explore Phylogenomics of Terrestrial Cyanobacteria.</title>
        <authorList>
            <person name="Ward R.D."/>
            <person name="Stajich J.E."/>
            <person name="Johansen J.R."/>
            <person name="Huntemann M."/>
            <person name="Clum A."/>
            <person name="Foster B."/>
            <person name="Foster B."/>
            <person name="Roux S."/>
            <person name="Palaniappan K."/>
            <person name="Varghese N."/>
            <person name="Mukherjee S."/>
            <person name="Reddy T.B.K."/>
            <person name="Daum C."/>
            <person name="Copeland A."/>
            <person name="Chen I.A."/>
            <person name="Ivanova N.N."/>
            <person name="Kyrpides N.C."/>
            <person name="Shapiro N."/>
            <person name="Eloe-Fadrosh E.A."/>
            <person name="Pietrasiak N."/>
        </authorList>
    </citation>
    <scope>NUCLEOTIDE SEQUENCE</scope>
    <source>
        <strain evidence="14">GSE-TBD4-15B</strain>
    </source>
</reference>
<dbReference type="EMBL" id="JAHHHV010000078">
    <property type="protein sequence ID" value="MBW4467556.1"/>
    <property type="molecule type" value="Genomic_DNA"/>
</dbReference>
<dbReference type="NCBIfam" id="NF045930">
    <property type="entry name" value="Cytc6PetJCyano"/>
    <property type="match status" value="1"/>
</dbReference>
<keyword evidence="10 12" id="KW-0408">Iron</keyword>
<evidence type="ECO:0000256" key="11">
    <source>
        <dbReference type="ARBA" id="ARBA00023078"/>
    </source>
</evidence>
<dbReference type="PANTHER" id="PTHR34688:SF2">
    <property type="entry name" value="CYTOCHROME C6, CHLOROPLASTIC"/>
    <property type="match status" value="1"/>
</dbReference>
<sequence precursor="true">MKKIIAILILGFSLVTVCFSQPAVAADIANGAKVFGANCAACHIGGGNAVNAAKTLKKADLDTYEMASIEAITAQVIKGKNAMPAFIGRLSTEQIADVAAYVLDQSEKGW</sequence>
<dbReference type="GO" id="GO:0015979">
    <property type="term" value="P:photosynthesis"/>
    <property type="evidence" value="ECO:0007669"/>
    <property type="project" value="UniProtKB-UniRule"/>
</dbReference>
<evidence type="ECO:0000256" key="1">
    <source>
        <dbReference type="ARBA" id="ARBA00002347"/>
    </source>
</evidence>
<feature type="binding site" description="covalent" evidence="12">
    <location>
        <position position="39"/>
    </location>
    <ligand>
        <name>heme c</name>
        <dbReference type="ChEBI" id="CHEBI:61717"/>
    </ligand>
</feature>
<dbReference type="InterPro" id="IPR009056">
    <property type="entry name" value="Cyt_c-like_dom"/>
</dbReference>
<keyword evidence="6 12" id="KW-0602">Photosynthesis</keyword>
<keyword evidence="12" id="KW-0732">Signal</keyword>
<name>A0A951PDF2_9CYAN</name>
<dbReference type="GO" id="GO:0031979">
    <property type="term" value="C:plasma membrane-derived thylakoid lumen"/>
    <property type="evidence" value="ECO:0007669"/>
    <property type="project" value="UniProtKB-SubCell"/>
</dbReference>
<feature type="domain" description="Cytochrome c" evidence="13">
    <location>
        <begin position="26"/>
        <end position="106"/>
    </location>
</feature>
<dbReference type="PANTHER" id="PTHR34688">
    <property type="entry name" value="CYTOCHROME C6, CHLOROPLASTIC"/>
    <property type="match status" value="1"/>
</dbReference>
<reference evidence="14" key="1">
    <citation type="submission" date="2021-05" db="EMBL/GenBank/DDBJ databases">
        <authorList>
            <person name="Pietrasiak N."/>
            <person name="Ward R."/>
            <person name="Stajich J.E."/>
            <person name="Kurbessoian T."/>
        </authorList>
    </citation>
    <scope>NUCLEOTIDE SEQUENCE</scope>
    <source>
        <strain evidence="14">GSE-TBD4-15B</strain>
    </source>
</reference>
<dbReference type="SUPFAM" id="SSF46626">
    <property type="entry name" value="Cytochrome c"/>
    <property type="match status" value="1"/>
</dbReference>
<evidence type="ECO:0000256" key="8">
    <source>
        <dbReference type="ARBA" id="ARBA00022723"/>
    </source>
</evidence>
<protein>
    <recommendedName>
        <fullName evidence="4 12">Cytochrome c6</fullName>
    </recommendedName>
    <alternativeName>
        <fullName evidence="12">Cytochrome c-553</fullName>
    </alternativeName>
    <alternativeName>
        <fullName evidence="12">Cytochrome c553</fullName>
    </alternativeName>
    <alternativeName>
        <fullName evidence="12">Soluble cytochrome f</fullName>
    </alternativeName>
</protein>
<evidence type="ECO:0000256" key="12">
    <source>
        <dbReference type="HAMAP-Rule" id="MF_00594"/>
    </source>
</evidence>
<dbReference type="GO" id="GO:0005506">
    <property type="term" value="F:iron ion binding"/>
    <property type="evidence" value="ECO:0007669"/>
    <property type="project" value="InterPro"/>
</dbReference>
<comment type="subcellular location">
    <subcellularLocation>
        <location evidence="2 12">Cellular thylakoid lumen</location>
    </subcellularLocation>
</comment>
<evidence type="ECO:0000259" key="13">
    <source>
        <dbReference type="PROSITE" id="PS51007"/>
    </source>
</evidence>
<dbReference type="PROSITE" id="PS51007">
    <property type="entry name" value="CYTC"/>
    <property type="match status" value="1"/>
</dbReference>
<feature type="binding site" description="axial binding residue" evidence="12">
    <location>
        <position position="83"/>
    </location>
    <ligand>
        <name>heme c</name>
        <dbReference type="ChEBI" id="CHEBI:61717"/>
    </ligand>
    <ligandPart>
        <name>Fe</name>
        <dbReference type="ChEBI" id="CHEBI:18248"/>
    </ligandPart>
</feature>
<gene>
    <name evidence="12" type="primary">petJ</name>
    <name evidence="14" type="ORF">KME07_19185</name>
</gene>
<evidence type="ECO:0000256" key="3">
    <source>
        <dbReference type="ARBA" id="ARBA00009650"/>
    </source>
</evidence>
<dbReference type="HAMAP" id="MF_00594">
    <property type="entry name" value="Cytc_PetJ"/>
    <property type="match status" value="1"/>
</dbReference>
<feature type="binding site" description="axial binding residue" evidence="12">
    <location>
        <position position="43"/>
    </location>
    <ligand>
        <name>heme c</name>
        <dbReference type="ChEBI" id="CHEBI:61717"/>
    </ligand>
    <ligandPart>
        <name>Fe</name>
        <dbReference type="ChEBI" id="CHEBI:18248"/>
    </ligandPart>
</feature>
<dbReference type="GO" id="GO:0020037">
    <property type="term" value="F:heme binding"/>
    <property type="evidence" value="ECO:0007669"/>
    <property type="project" value="InterPro"/>
</dbReference>
<comment type="caution">
    <text evidence="14">The sequence shown here is derived from an EMBL/GenBank/DDBJ whole genome shotgun (WGS) entry which is preliminary data.</text>
</comment>
<evidence type="ECO:0000256" key="10">
    <source>
        <dbReference type="ARBA" id="ARBA00023004"/>
    </source>
</evidence>
<dbReference type="InterPro" id="IPR023655">
    <property type="entry name" value="Cyt_C6"/>
</dbReference>
<comment type="function">
    <text evidence="1 12">Functions as an electron carrier between membrane-bound cytochrome b6-f and photosystem I in oxygenic photosynthesis.</text>
</comment>
<accession>A0A951PDF2</accession>
<dbReference type="PRINTS" id="PR00605">
    <property type="entry name" value="CYTCHROMECIC"/>
</dbReference>
<evidence type="ECO:0000256" key="5">
    <source>
        <dbReference type="ARBA" id="ARBA00022448"/>
    </source>
</evidence>
<evidence type="ECO:0000256" key="6">
    <source>
        <dbReference type="ARBA" id="ARBA00022531"/>
    </source>
</evidence>
<dbReference type="InterPro" id="IPR008168">
    <property type="entry name" value="Cyt_C_IC"/>
</dbReference>
<keyword evidence="9 12" id="KW-0249">Electron transport</keyword>
<dbReference type="Pfam" id="PF13442">
    <property type="entry name" value="Cytochrome_CBB3"/>
    <property type="match status" value="1"/>
</dbReference>
<evidence type="ECO:0000256" key="7">
    <source>
        <dbReference type="ARBA" id="ARBA00022617"/>
    </source>
</evidence>
<evidence type="ECO:0000313" key="14">
    <source>
        <dbReference type="EMBL" id="MBW4467556.1"/>
    </source>
</evidence>
<dbReference type="AlphaFoldDB" id="A0A951PDF2"/>
<keyword evidence="7 12" id="KW-0349">Heme</keyword>
<evidence type="ECO:0000256" key="4">
    <source>
        <dbReference type="ARBA" id="ARBA00016152"/>
    </source>
</evidence>
<evidence type="ECO:0000313" key="15">
    <source>
        <dbReference type="Proteomes" id="UP000707356"/>
    </source>
</evidence>
<dbReference type="GO" id="GO:0009055">
    <property type="term" value="F:electron transfer activity"/>
    <property type="evidence" value="ECO:0007669"/>
    <property type="project" value="UniProtKB-UniRule"/>
</dbReference>
<dbReference type="Proteomes" id="UP000707356">
    <property type="component" value="Unassembled WGS sequence"/>
</dbReference>
<comment type="similarity">
    <text evidence="3 12">Belongs to the cytochrome c family. PetJ subfamily.</text>
</comment>
<proteinExistence type="inferred from homology"/>
<feature type="chain" id="PRO_5038203951" description="Cytochrome c6" evidence="12">
    <location>
        <begin position="26"/>
        <end position="110"/>
    </location>
</feature>
<evidence type="ECO:0000256" key="9">
    <source>
        <dbReference type="ARBA" id="ARBA00022982"/>
    </source>
</evidence>
<comment type="PTM">
    <text evidence="12">Binds 1 heme c group per subunit.</text>
</comment>
<dbReference type="Gene3D" id="1.10.760.10">
    <property type="entry name" value="Cytochrome c-like domain"/>
    <property type="match status" value="1"/>
</dbReference>
<dbReference type="FunFam" id="1.10.760.10:FF:000038">
    <property type="entry name" value="Cytochrome c6"/>
    <property type="match status" value="1"/>
</dbReference>
<keyword evidence="11 12" id="KW-0793">Thylakoid</keyword>
<keyword evidence="5 12" id="KW-0813">Transport</keyword>
<keyword evidence="8 12" id="KW-0479">Metal-binding</keyword>
<evidence type="ECO:0000256" key="2">
    <source>
        <dbReference type="ARBA" id="ARBA00004518"/>
    </source>
</evidence>
<comment type="subunit">
    <text evidence="12">Monomer.</text>
</comment>
<organism evidence="14 15">
    <name type="scientific">Pegethrix bostrychoides GSE-TBD4-15B</name>
    <dbReference type="NCBI Taxonomy" id="2839662"/>
    <lineage>
        <taxon>Bacteria</taxon>
        <taxon>Bacillati</taxon>
        <taxon>Cyanobacteriota</taxon>
        <taxon>Cyanophyceae</taxon>
        <taxon>Oculatellales</taxon>
        <taxon>Oculatellaceae</taxon>
        <taxon>Pegethrix</taxon>
    </lineage>
</organism>